<dbReference type="Gene3D" id="3.40.80.10">
    <property type="entry name" value="Peptidoglycan recognition protein-like"/>
    <property type="match status" value="1"/>
</dbReference>
<dbReference type="PANTHER" id="PTHR11022:SF41">
    <property type="entry name" value="PEPTIDOGLYCAN-RECOGNITION PROTEIN LC-RELATED"/>
    <property type="match status" value="1"/>
</dbReference>
<organism evidence="5 6">
    <name type="scientific">Cellulomonas iranensis</name>
    <dbReference type="NCBI Taxonomy" id="76862"/>
    <lineage>
        <taxon>Bacteria</taxon>
        <taxon>Bacillati</taxon>
        <taxon>Actinomycetota</taxon>
        <taxon>Actinomycetes</taxon>
        <taxon>Micrococcales</taxon>
        <taxon>Cellulomonadaceae</taxon>
        <taxon>Cellulomonas</taxon>
    </lineage>
</organism>
<proteinExistence type="inferred from homology"/>
<sequence length="902" mass="90616">MTESALAAGLGAAAEPPAPEPSDSAATVDELPLVVAPRDEATPVDPDAVTSDRDARASQPLDGTPAGPEDLPPVDDDAPVVADLVDDAAPDRVVTPPVDTADVQTVGVTWPAGVEAADLAPRARSLTDGQWSPWSDLEASDLAPDAGGVDAAHQLRGGTDALWIGDADAVQLSFAGTADGGPADMVLALVGSPEEEPDAPTATSAPATWRGDDATGGGATVVQTADVRTSAVAPASVAAPRVYSRAEWGARAQACAPDVARTLLAAVVHHTAGSNAYASVAQAMQQIRNDQAYHITGRGWCDIGYNFLVDKWGNVYEGRANSGTQPVIGVHAGGFNTSTVGVSMLGDYSSTTPSAATQESVARVIAWRLASYHRDPMSTVGYTTQGGENSRFGPGTIALPVVVGHRDTAYTACPGNGGYAVLGAIKSRARALIGAGFVNPATTTTSMGIGGSVSVTGGVITGASWSLAVTDTRTGIIVQRVNGSSGASGGGTIATWDGKVPAGTAAGPGTYRLTLTGTYGATTLVPYETTVTVTGSQNPPTVAPVPLTGDLGFVPMTPVRVLDTRPSAGALGPASRVDVQVAGVAGVPADAKAVAMTVTAVNSSTITHVRAWPAGQARPDASVLNTDPGRTTAGSLVVGVGGEGKVSLWNNLGSTHLVVDVTGYYTTASSTGYAALGTATRVLDTRVSGEVVQPRVRRTVQVAGVGGVPADATAVAVNVVSVRPGGFGYVAVVPSGAAVGTTSTVNNQPGRDTANRAVVTLTNGGLDVYVDGVAQHVVVDVVGWYGSGATAEFTPVAPVRAFDTRSGTPLGAGETRSLVVSGLPADARSVAMNLTSTGATSAATYLTVWGAGGRPGTSDLNAGAGRDQANQVYVSPAGGRVNVYNDLGSSHVVADVFGYFAD</sequence>
<dbReference type="Proteomes" id="UP001240250">
    <property type="component" value="Unassembled WGS sequence"/>
</dbReference>
<reference evidence="5 6" key="1">
    <citation type="submission" date="2023-07" db="EMBL/GenBank/DDBJ databases">
        <title>Sequencing the genomes of 1000 actinobacteria strains.</title>
        <authorList>
            <person name="Klenk H.-P."/>
        </authorList>
    </citation>
    <scope>NUCLEOTIDE SEQUENCE [LARGE SCALE GENOMIC DNA]</scope>
    <source>
        <strain evidence="5 6">DSM 14785</strain>
    </source>
</reference>
<evidence type="ECO:0008006" key="7">
    <source>
        <dbReference type="Google" id="ProtNLM"/>
    </source>
</evidence>
<dbReference type="CDD" id="cd06583">
    <property type="entry name" value="PGRP"/>
    <property type="match status" value="1"/>
</dbReference>
<dbReference type="RefSeq" id="WP_156442038.1">
    <property type="nucleotide sequence ID" value="NZ_JAUSVM010000001.1"/>
</dbReference>
<dbReference type="Pfam" id="PF01510">
    <property type="entry name" value="Amidase_2"/>
    <property type="match status" value="1"/>
</dbReference>
<evidence type="ECO:0000259" key="3">
    <source>
        <dbReference type="SMART" id="SM00644"/>
    </source>
</evidence>
<evidence type="ECO:0000256" key="1">
    <source>
        <dbReference type="ARBA" id="ARBA00007553"/>
    </source>
</evidence>
<dbReference type="InterPro" id="IPR002502">
    <property type="entry name" value="Amidase_domain"/>
</dbReference>
<accession>A0ABU0GPF9</accession>
<feature type="domain" description="Peptidoglycan recognition protein family" evidence="4">
    <location>
        <begin position="240"/>
        <end position="387"/>
    </location>
</feature>
<evidence type="ECO:0000313" key="6">
    <source>
        <dbReference type="Proteomes" id="UP001240250"/>
    </source>
</evidence>
<feature type="compositionally biased region" description="Low complexity" evidence="2">
    <location>
        <begin position="199"/>
        <end position="208"/>
    </location>
</feature>
<dbReference type="EMBL" id="JAUSVM010000001">
    <property type="protein sequence ID" value="MDQ0426490.1"/>
    <property type="molecule type" value="Genomic_DNA"/>
</dbReference>
<dbReference type="SMART" id="SM00644">
    <property type="entry name" value="Ami_2"/>
    <property type="match status" value="1"/>
</dbReference>
<comment type="similarity">
    <text evidence="1">Belongs to the N-acetylmuramoyl-L-alanine amidase 2 family.</text>
</comment>
<feature type="domain" description="N-acetylmuramoyl-L-alanine amidase" evidence="3">
    <location>
        <begin position="251"/>
        <end position="415"/>
    </location>
</feature>
<name>A0ABU0GPF9_9CELL</name>
<feature type="compositionally biased region" description="Low complexity" evidence="2">
    <location>
        <begin position="1"/>
        <end position="26"/>
    </location>
</feature>
<dbReference type="InterPro" id="IPR015510">
    <property type="entry name" value="PGRP"/>
</dbReference>
<feature type="region of interest" description="Disordered" evidence="2">
    <location>
        <begin position="1"/>
        <end position="77"/>
    </location>
</feature>
<dbReference type="SMART" id="SM00701">
    <property type="entry name" value="PGRP"/>
    <property type="match status" value="1"/>
</dbReference>
<dbReference type="SUPFAM" id="SSF55846">
    <property type="entry name" value="N-acetylmuramoyl-L-alanine amidase-like"/>
    <property type="match status" value="1"/>
</dbReference>
<feature type="region of interest" description="Disordered" evidence="2">
    <location>
        <begin position="193"/>
        <end position="218"/>
    </location>
</feature>
<comment type="caution">
    <text evidence="5">The sequence shown here is derived from an EMBL/GenBank/DDBJ whole genome shotgun (WGS) entry which is preliminary data.</text>
</comment>
<evidence type="ECO:0000313" key="5">
    <source>
        <dbReference type="EMBL" id="MDQ0426490.1"/>
    </source>
</evidence>
<keyword evidence="6" id="KW-1185">Reference proteome</keyword>
<protein>
    <recommendedName>
        <fullName evidence="7">Peptidoglycan recognition protein family domain-containing protein</fullName>
    </recommendedName>
</protein>
<dbReference type="PANTHER" id="PTHR11022">
    <property type="entry name" value="PEPTIDOGLYCAN RECOGNITION PROTEIN"/>
    <property type="match status" value="1"/>
</dbReference>
<evidence type="ECO:0000259" key="4">
    <source>
        <dbReference type="SMART" id="SM00701"/>
    </source>
</evidence>
<gene>
    <name evidence="5" type="ORF">JO380_002871</name>
</gene>
<dbReference type="InterPro" id="IPR036505">
    <property type="entry name" value="Amidase/PGRP_sf"/>
</dbReference>
<dbReference type="InterPro" id="IPR006619">
    <property type="entry name" value="PGRP_domain_met/bac"/>
</dbReference>
<evidence type="ECO:0000256" key="2">
    <source>
        <dbReference type="SAM" id="MobiDB-lite"/>
    </source>
</evidence>